<organism evidence="2 3">
    <name type="scientific">Pseudomonas lalucatii</name>
    <dbReference type="NCBI Taxonomy" id="1424203"/>
    <lineage>
        <taxon>Bacteria</taxon>
        <taxon>Pseudomonadati</taxon>
        <taxon>Pseudomonadota</taxon>
        <taxon>Gammaproteobacteria</taxon>
        <taxon>Pseudomonadales</taxon>
        <taxon>Pseudomonadaceae</taxon>
        <taxon>Pseudomonas</taxon>
    </lineage>
</organism>
<dbReference type="RefSeq" id="WP_213637801.1">
    <property type="nucleotide sequence ID" value="NZ_JADPMV010000001.1"/>
</dbReference>
<protein>
    <recommendedName>
        <fullName evidence="1">LasR-specific antiactivator QslA domain-containing protein</fullName>
    </recommendedName>
</protein>
<accession>A0ABS5PV23</accession>
<dbReference type="EMBL" id="JADPMV010000001">
    <property type="protein sequence ID" value="MBS7660422.1"/>
    <property type="molecule type" value="Genomic_DNA"/>
</dbReference>
<proteinExistence type="predicted"/>
<evidence type="ECO:0000313" key="3">
    <source>
        <dbReference type="Proteomes" id="UP001196601"/>
    </source>
</evidence>
<keyword evidence="3" id="KW-1185">Reference proteome</keyword>
<comment type="caution">
    <text evidence="2">The sequence shown here is derived from an EMBL/GenBank/DDBJ whole genome shotgun (WGS) entry which is preliminary data.</text>
</comment>
<feature type="domain" description="LasR-specific antiactivator QslA" evidence="1">
    <location>
        <begin position="12"/>
        <end position="81"/>
    </location>
</feature>
<dbReference type="Pfam" id="PF18226">
    <property type="entry name" value="QslA"/>
    <property type="match status" value="1"/>
</dbReference>
<name>A0ABS5PV23_9PSED</name>
<evidence type="ECO:0000313" key="2">
    <source>
        <dbReference type="EMBL" id="MBS7660422.1"/>
    </source>
</evidence>
<evidence type="ECO:0000259" key="1">
    <source>
        <dbReference type="Pfam" id="PF18226"/>
    </source>
</evidence>
<reference evidence="2 3" key="1">
    <citation type="journal article" date="2021" name="Syst. Appl. Microbiol.">
        <title>Pseudomonas lalucatii sp. nov. isolated from Vallgornera, a karstic cave in Mallorca, Western Mediterranean.</title>
        <authorList>
            <person name="Busquets A."/>
            <person name="Mulet M."/>
            <person name="Gomila M."/>
            <person name="Garcia-Valdes E."/>
        </authorList>
    </citation>
    <scope>NUCLEOTIDE SEQUENCE [LARGE SCALE GENOMIC DNA]</scope>
    <source>
        <strain evidence="2 3">R1b54</strain>
    </source>
</reference>
<dbReference type="Proteomes" id="UP001196601">
    <property type="component" value="Unassembled WGS sequence"/>
</dbReference>
<gene>
    <name evidence="2" type="ORF">I0D00_00460</name>
</gene>
<dbReference type="InterPro" id="IPR040654">
    <property type="entry name" value="QslA"/>
</dbReference>
<sequence>MNRPCTSHLPTHDGHRGAIIKWPVNCHEAFERGVASAQAWLSNDDSGWLWANLIIERDALPPGAQRRAFEIGFLSRVHQRLCSPFGGNHQARKTCLQL</sequence>